<organism evidence="3 4">
    <name type="scientific">Saccoglossus kowalevskii</name>
    <name type="common">Acorn worm</name>
    <dbReference type="NCBI Taxonomy" id="10224"/>
    <lineage>
        <taxon>Eukaryota</taxon>
        <taxon>Metazoa</taxon>
        <taxon>Hemichordata</taxon>
        <taxon>Enteropneusta</taxon>
        <taxon>Harrimaniidae</taxon>
        <taxon>Saccoglossus</taxon>
    </lineage>
</organism>
<feature type="signal peptide" evidence="1">
    <location>
        <begin position="1"/>
        <end position="22"/>
    </location>
</feature>
<dbReference type="RefSeq" id="XP_006824533.1">
    <property type="nucleotide sequence ID" value="XM_006824470.1"/>
</dbReference>
<evidence type="ECO:0000259" key="2">
    <source>
        <dbReference type="PROSITE" id="PS50234"/>
    </source>
</evidence>
<dbReference type="InterPro" id="IPR013642">
    <property type="entry name" value="CLCA_N"/>
</dbReference>
<accession>A0ABM0MWZ2</accession>
<dbReference type="PANTHER" id="PTHR10579:SF177">
    <property type="entry name" value="CALCIUM-ACTIVATED CHLORIDE CHANNEL REGULATOR 4-LIKE PROTEIN"/>
    <property type="match status" value="1"/>
</dbReference>
<dbReference type="GeneID" id="100368758"/>
<evidence type="ECO:0000313" key="4">
    <source>
        <dbReference type="RefSeq" id="XP_006824533.1"/>
    </source>
</evidence>
<dbReference type="Proteomes" id="UP000694865">
    <property type="component" value="Unplaced"/>
</dbReference>
<dbReference type="SUPFAM" id="SSF53300">
    <property type="entry name" value="vWA-like"/>
    <property type="match status" value="1"/>
</dbReference>
<keyword evidence="3" id="KW-1185">Reference proteome</keyword>
<dbReference type="InterPro" id="IPR036465">
    <property type="entry name" value="vWFA_dom_sf"/>
</dbReference>
<evidence type="ECO:0000256" key="1">
    <source>
        <dbReference type="SAM" id="SignalP"/>
    </source>
</evidence>
<sequence>MARFVCSTLILIAINCVFHTYGHTTISDNGYDGIVVAIHADISEHQDLIDKIKDAFTDASAFLYTATNNRVYFRNITILVPTEWSEDLGYVMSTSETYETANVRVDKGAGTDNRPYTHQSVYAGSKVIVHEWGHLRWGLFDEYTVDEDESHFYFDANGELRPVACHPRITGSNPCEDRGADELPLPDCVFHPNHAQPDDLPIKSSIMFAQWIDAVEEFCHDDPSDEYSYHNRMAPNRQNRICSGQSAWGVMLNHTDFKDGNNPTRIIDDTTPNFIIKRSGVRRVVLVLDTSGSMDGDRIQRLHQSATYFIETRIEDGSFVGIVGFSSYAVIHSGITEIKYGFQRGEIASNVPQVASGATSIGDGLRVALQVLQDGNVTSEGASLLLITDGIENTYPLLMNVMQEVYDSGVRVDTIAYTEAAQSTLQELSDNTGGLYFYVPDNDTSTAFIDSLAATISENPLGNSDIIPITLESSVISLTRSEMTYEDILFLDSSLGNRTIFSFLFSDTVFDVALLSPTGGWIDKYYKGYAVNVEQRRVAIEIQGTAKAGMWKYIIYNSNGTADNVKIILESRVKYEDDEPIRVLGRLSKTTLNYDVDPQLVVRAEVKKGYSPVIGAHVIATIDTPSGQVVLTLLDNGAGWSSEAH</sequence>
<gene>
    <name evidence="4" type="primary">LOC100368758</name>
</gene>
<proteinExistence type="predicted"/>
<dbReference type="PANTHER" id="PTHR10579">
    <property type="entry name" value="CALCIUM-ACTIVATED CHLORIDE CHANNEL REGULATOR"/>
    <property type="match status" value="1"/>
</dbReference>
<protein>
    <submittedName>
        <fullName evidence="4">Calcium-activated chloride channel regulator 1-like</fullName>
    </submittedName>
</protein>
<feature type="domain" description="VWFA" evidence="2">
    <location>
        <begin position="283"/>
        <end position="456"/>
    </location>
</feature>
<dbReference type="SMART" id="SM00327">
    <property type="entry name" value="VWA"/>
    <property type="match status" value="1"/>
</dbReference>
<name>A0ABM0MWZ2_SACKO</name>
<keyword evidence="1" id="KW-0732">Signal</keyword>
<dbReference type="CDD" id="cd00198">
    <property type="entry name" value="vWFA"/>
    <property type="match status" value="1"/>
</dbReference>
<evidence type="ECO:0000313" key="3">
    <source>
        <dbReference type="Proteomes" id="UP000694865"/>
    </source>
</evidence>
<dbReference type="Pfam" id="PF08434">
    <property type="entry name" value="CLCA"/>
    <property type="match status" value="1"/>
</dbReference>
<reference evidence="4" key="1">
    <citation type="submission" date="2025-08" db="UniProtKB">
        <authorList>
            <consortium name="RefSeq"/>
        </authorList>
    </citation>
    <scope>IDENTIFICATION</scope>
    <source>
        <tissue evidence="4">Testes</tissue>
    </source>
</reference>
<dbReference type="InterPro" id="IPR002035">
    <property type="entry name" value="VWF_A"/>
</dbReference>
<dbReference type="PROSITE" id="PS50234">
    <property type="entry name" value="VWFA"/>
    <property type="match status" value="1"/>
</dbReference>
<feature type="chain" id="PRO_5047119306" evidence="1">
    <location>
        <begin position="23"/>
        <end position="645"/>
    </location>
</feature>
<dbReference type="Gene3D" id="3.40.50.410">
    <property type="entry name" value="von Willebrand factor, type A domain"/>
    <property type="match status" value="1"/>
</dbReference>
<dbReference type="Pfam" id="PF00092">
    <property type="entry name" value="VWA"/>
    <property type="match status" value="1"/>
</dbReference>
<dbReference type="InterPro" id="IPR051266">
    <property type="entry name" value="CLCR"/>
</dbReference>